<keyword evidence="2" id="KW-0690">Ribosome biogenesis</keyword>
<evidence type="ECO:0000313" key="17">
    <source>
        <dbReference type="Proteomes" id="UP000292052"/>
    </source>
</evidence>
<evidence type="ECO:0000256" key="1">
    <source>
        <dbReference type="ARBA" id="ARBA00022499"/>
    </source>
</evidence>
<keyword evidence="7" id="KW-0832">Ubl conjugation</keyword>
<dbReference type="GO" id="GO:0000463">
    <property type="term" value="P:maturation of LSU-rRNA from tricistronic rRNA transcript (SSU-rRNA, 5.8S rRNA, LSU-rRNA)"/>
    <property type="evidence" value="ECO:0007669"/>
    <property type="project" value="TreeGrafter"/>
</dbReference>
<dbReference type="PROSITE" id="PS51083">
    <property type="entry name" value="ZF_HIT"/>
    <property type="match status" value="1"/>
</dbReference>
<dbReference type="EMBL" id="QDEB01127989">
    <property type="protein sequence ID" value="RZB39461.1"/>
    <property type="molecule type" value="Genomic_DNA"/>
</dbReference>
<keyword evidence="4" id="KW-0479">Metal-binding</keyword>
<dbReference type="GO" id="GO:0005634">
    <property type="term" value="C:nucleus"/>
    <property type="evidence" value="ECO:0007669"/>
    <property type="project" value="TreeGrafter"/>
</dbReference>
<dbReference type="STRING" id="1661398.A0A482V8B4"/>
<dbReference type="GO" id="GO:0008270">
    <property type="term" value="F:zinc ion binding"/>
    <property type="evidence" value="ECO:0007669"/>
    <property type="project" value="UniProtKB-UniRule"/>
</dbReference>
<dbReference type="OrthoDB" id="272357at2759"/>
<dbReference type="AlphaFoldDB" id="A0A482V8B4"/>
<organism evidence="16 17">
    <name type="scientific">Asbolus verrucosus</name>
    <name type="common">Desert ironclad beetle</name>
    <dbReference type="NCBI Taxonomy" id="1661398"/>
    <lineage>
        <taxon>Eukaryota</taxon>
        <taxon>Metazoa</taxon>
        <taxon>Ecdysozoa</taxon>
        <taxon>Arthropoda</taxon>
        <taxon>Hexapoda</taxon>
        <taxon>Insecta</taxon>
        <taxon>Pterygota</taxon>
        <taxon>Neoptera</taxon>
        <taxon>Endopterygota</taxon>
        <taxon>Coleoptera</taxon>
        <taxon>Polyphaga</taxon>
        <taxon>Cucujiformia</taxon>
        <taxon>Tenebrionidae</taxon>
        <taxon>Pimeliinae</taxon>
        <taxon>Asbolus</taxon>
    </lineage>
</organism>
<dbReference type="PANTHER" id="PTHR13483:SF3">
    <property type="entry name" value="BOX C_D SNORNA PROTEIN 1"/>
    <property type="match status" value="1"/>
</dbReference>
<evidence type="ECO:0000256" key="6">
    <source>
        <dbReference type="ARBA" id="ARBA00022833"/>
    </source>
</evidence>
<evidence type="ECO:0000256" key="2">
    <source>
        <dbReference type="ARBA" id="ARBA00022517"/>
    </source>
</evidence>
<evidence type="ECO:0000256" key="8">
    <source>
        <dbReference type="ARBA" id="ARBA00049598"/>
    </source>
</evidence>
<gene>
    <name evidence="16" type="ORF">BDFB_009848</name>
</gene>
<evidence type="ECO:0000256" key="11">
    <source>
        <dbReference type="ARBA" id="ARBA00068630"/>
    </source>
</evidence>
<dbReference type="FunFam" id="3.30.60.190:FF:000001">
    <property type="entry name" value="box C/D snoRNA protein 1"/>
    <property type="match status" value="1"/>
</dbReference>
<dbReference type="CDD" id="cd23023">
    <property type="entry name" value="zf-HIT_BCD1"/>
    <property type="match status" value="1"/>
</dbReference>
<evidence type="ECO:0000256" key="12">
    <source>
        <dbReference type="ARBA" id="ARBA00077531"/>
    </source>
</evidence>
<evidence type="ECO:0000256" key="14">
    <source>
        <dbReference type="SAM" id="MobiDB-lite"/>
    </source>
</evidence>
<comment type="similarity">
    <text evidence="9">Belongs to the BCD1 family.</text>
</comment>
<dbReference type="GO" id="GO:0048254">
    <property type="term" value="P:snoRNA localization"/>
    <property type="evidence" value="ECO:0007669"/>
    <property type="project" value="TreeGrafter"/>
</dbReference>
<evidence type="ECO:0000256" key="3">
    <source>
        <dbReference type="ARBA" id="ARBA00022553"/>
    </source>
</evidence>
<keyword evidence="6" id="KW-0862">Zinc</keyword>
<dbReference type="InterPro" id="IPR007529">
    <property type="entry name" value="Znf_HIT"/>
</dbReference>
<evidence type="ECO:0000256" key="10">
    <source>
        <dbReference type="ARBA" id="ARBA00061949"/>
    </source>
</evidence>
<feature type="domain" description="HIT-type" evidence="15">
    <location>
        <begin position="28"/>
        <end position="62"/>
    </location>
</feature>
<dbReference type="Proteomes" id="UP000292052">
    <property type="component" value="Unassembled WGS sequence"/>
</dbReference>
<keyword evidence="17" id="KW-1185">Reference proteome</keyword>
<evidence type="ECO:0000256" key="7">
    <source>
        <dbReference type="ARBA" id="ARBA00022843"/>
    </source>
</evidence>
<accession>A0A482V8B4</accession>
<keyword evidence="3" id="KW-0597">Phosphoprotein</keyword>
<evidence type="ECO:0000256" key="13">
    <source>
        <dbReference type="PROSITE-ProRule" id="PRU00453"/>
    </source>
</evidence>
<protein>
    <recommendedName>
        <fullName evidence="11">Box C/D snoRNA protein 1</fullName>
    </recommendedName>
    <alternativeName>
        <fullName evidence="12">Zinc finger HIT domain-containing protein 6</fullName>
    </alternativeName>
</protein>
<dbReference type="SUPFAM" id="SSF144232">
    <property type="entry name" value="HIT/MYND zinc finger-like"/>
    <property type="match status" value="1"/>
</dbReference>
<reference evidence="16 17" key="1">
    <citation type="submission" date="2017-03" db="EMBL/GenBank/DDBJ databases">
        <title>Genome of the blue death feigning beetle - Asbolus verrucosus.</title>
        <authorList>
            <person name="Rider S.D."/>
        </authorList>
    </citation>
    <scope>NUCLEOTIDE SEQUENCE [LARGE SCALE GENOMIC DNA]</scope>
    <source>
        <strain evidence="16">Butters</strain>
        <tissue evidence="16">Head and leg muscle</tissue>
    </source>
</reference>
<evidence type="ECO:0000256" key="5">
    <source>
        <dbReference type="ARBA" id="ARBA00022771"/>
    </source>
</evidence>
<dbReference type="InterPro" id="IPR057721">
    <property type="entry name" value="BCD1_alpha/beta"/>
</dbReference>
<feature type="compositionally biased region" description="Low complexity" evidence="14">
    <location>
        <begin position="7"/>
        <end position="19"/>
    </location>
</feature>
<keyword evidence="5 13" id="KW-0863">Zinc-finger</keyword>
<evidence type="ECO:0000256" key="9">
    <source>
        <dbReference type="ARBA" id="ARBA00049654"/>
    </source>
</evidence>
<evidence type="ECO:0000259" key="15">
    <source>
        <dbReference type="PROSITE" id="PS51083"/>
    </source>
</evidence>
<dbReference type="InterPro" id="IPR051639">
    <property type="entry name" value="BCD1"/>
</dbReference>
<proteinExistence type="inferred from homology"/>
<comment type="subunit">
    <text evidence="10">Interacts with FBL, SNU13, NOP58, NUFIP1, RUVBL1, RUVBL2 and TAF9. Interacts (via HIT-type zinc finger) with the RUVBL1/RUVBL2 complex in the presence of ADP.</text>
</comment>
<dbReference type="GO" id="GO:0070761">
    <property type="term" value="C:pre-snoRNP complex"/>
    <property type="evidence" value="ECO:0007669"/>
    <property type="project" value="TreeGrafter"/>
</dbReference>
<keyword evidence="1" id="KW-1017">Isopeptide bond</keyword>
<dbReference type="GO" id="GO:0000492">
    <property type="term" value="P:box C/D snoRNP assembly"/>
    <property type="evidence" value="ECO:0007669"/>
    <property type="project" value="TreeGrafter"/>
</dbReference>
<evidence type="ECO:0000256" key="4">
    <source>
        <dbReference type="ARBA" id="ARBA00022723"/>
    </source>
</evidence>
<sequence length="316" mass="36760">MNSDPDSCSTSSGNPSTSTARKSKLGSCEVCATQNAKYCCPRCEVKTCSLNCNRIHKFEVECDGQRDRTKFIPINKFTNLDLSSDYRLLEEVSRVLEVSKKGRPNLKFPLNARFLRLQKEAMKRHVTLRFLPKTFVRHKNNSSWFNIEKKIIEWHVDWIFVNSGNFKISETRVSENARLSSVLHKYLIKQENSECQEKLQYYQAADLPGVKVLLKAEQKSGKKFYEMDPTYTLKECLRNKLIIEHPTIHLVLRDQASFYNIIDSDDDEDSKKELKKQLKSGQEVINKIIQRSEKDEGFYESLKNLLFISEYSDDDD</sequence>
<dbReference type="Pfam" id="PF04438">
    <property type="entry name" value="zf-HIT"/>
    <property type="match status" value="1"/>
</dbReference>
<comment type="caution">
    <text evidence="16">The sequence shown here is derived from an EMBL/GenBank/DDBJ whole genome shotgun (WGS) entry which is preliminary data.</text>
</comment>
<dbReference type="PANTHER" id="PTHR13483">
    <property type="entry name" value="BOX C_D SNORNA PROTEIN 1-RELATED"/>
    <property type="match status" value="1"/>
</dbReference>
<evidence type="ECO:0000313" key="16">
    <source>
        <dbReference type="EMBL" id="RZB39461.1"/>
    </source>
</evidence>
<dbReference type="Gene3D" id="3.30.60.190">
    <property type="match status" value="1"/>
</dbReference>
<comment type="function">
    <text evidence="8">Required for box C/D snoRNAs accumulation involved in snoRNA processing, snoRNA transport to the nucleolus and ribosome biogenesis.</text>
</comment>
<dbReference type="Pfam" id="PF25790">
    <property type="entry name" value="BCD1"/>
    <property type="match status" value="1"/>
</dbReference>
<name>A0A482V8B4_ASBVE</name>
<feature type="region of interest" description="Disordered" evidence="14">
    <location>
        <begin position="1"/>
        <end position="21"/>
    </location>
</feature>